<evidence type="ECO:0000259" key="2">
    <source>
        <dbReference type="PROSITE" id="PS50943"/>
    </source>
</evidence>
<dbReference type="Gene3D" id="1.10.260.40">
    <property type="entry name" value="lambda repressor-like DNA-binding domains"/>
    <property type="match status" value="1"/>
</dbReference>
<dbReference type="InterPro" id="IPR001387">
    <property type="entry name" value="Cro/C1-type_HTH"/>
</dbReference>
<protein>
    <submittedName>
        <fullName evidence="3">Helix-turn-helix domain-containing protein</fullName>
    </submittedName>
</protein>
<feature type="compositionally biased region" description="Low complexity" evidence="1">
    <location>
        <begin position="79"/>
        <end position="93"/>
    </location>
</feature>
<accession>A0ABV9HUK1</accession>
<name>A0ABV9HUK1_9FLAO</name>
<dbReference type="Proteomes" id="UP001596043">
    <property type="component" value="Unassembled WGS sequence"/>
</dbReference>
<feature type="region of interest" description="Disordered" evidence="1">
    <location>
        <begin position="76"/>
        <end position="114"/>
    </location>
</feature>
<dbReference type="CDD" id="cd00093">
    <property type="entry name" value="HTH_XRE"/>
    <property type="match status" value="1"/>
</dbReference>
<dbReference type="Pfam" id="PF01381">
    <property type="entry name" value="HTH_3"/>
    <property type="match status" value="1"/>
</dbReference>
<sequence>MVNNRNFTQRLEKILKEYELSAATFADKIKVGRATISHILSGRNKPSLDFVMKVVHTFPQVDLYWLLEGKGVFPKIENSPPSSSTTNTKTQSPIATEQANVNTETTKTSLNSLKDPTSNKKIKRIILFMEDGSFESYEMP</sequence>
<dbReference type="PROSITE" id="PS50943">
    <property type="entry name" value="HTH_CROC1"/>
    <property type="match status" value="1"/>
</dbReference>
<dbReference type="InterPro" id="IPR010982">
    <property type="entry name" value="Lambda_DNA-bd_dom_sf"/>
</dbReference>
<comment type="caution">
    <text evidence="3">The sequence shown here is derived from an EMBL/GenBank/DDBJ whole genome shotgun (WGS) entry which is preliminary data.</text>
</comment>
<feature type="compositionally biased region" description="Polar residues" evidence="1">
    <location>
        <begin position="94"/>
        <end position="114"/>
    </location>
</feature>
<dbReference type="RefSeq" id="WP_379977577.1">
    <property type="nucleotide sequence ID" value="NZ_JBHSFV010000002.1"/>
</dbReference>
<feature type="domain" description="HTH cro/C1-type" evidence="2">
    <location>
        <begin position="11"/>
        <end position="66"/>
    </location>
</feature>
<reference evidence="4" key="1">
    <citation type="journal article" date="2019" name="Int. J. Syst. Evol. Microbiol.">
        <title>The Global Catalogue of Microorganisms (GCM) 10K type strain sequencing project: providing services to taxonomists for standard genome sequencing and annotation.</title>
        <authorList>
            <consortium name="The Broad Institute Genomics Platform"/>
            <consortium name="The Broad Institute Genome Sequencing Center for Infectious Disease"/>
            <person name="Wu L."/>
            <person name="Ma J."/>
        </authorList>
    </citation>
    <scope>NUCLEOTIDE SEQUENCE [LARGE SCALE GENOMIC DNA]</scope>
    <source>
        <strain evidence="4">YJ-61-S</strain>
    </source>
</reference>
<organism evidence="3 4">
    <name type="scientific">Dokdonia ponticola</name>
    <dbReference type="NCBI Taxonomy" id="2041041"/>
    <lineage>
        <taxon>Bacteria</taxon>
        <taxon>Pseudomonadati</taxon>
        <taxon>Bacteroidota</taxon>
        <taxon>Flavobacteriia</taxon>
        <taxon>Flavobacteriales</taxon>
        <taxon>Flavobacteriaceae</taxon>
        <taxon>Dokdonia</taxon>
    </lineage>
</organism>
<keyword evidence="4" id="KW-1185">Reference proteome</keyword>
<evidence type="ECO:0000313" key="3">
    <source>
        <dbReference type="EMBL" id="MFC4633375.1"/>
    </source>
</evidence>
<proteinExistence type="predicted"/>
<evidence type="ECO:0000256" key="1">
    <source>
        <dbReference type="SAM" id="MobiDB-lite"/>
    </source>
</evidence>
<dbReference type="SMART" id="SM00530">
    <property type="entry name" value="HTH_XRE"/>
    <property type="match status" value="1"/>
</dbReference>
<dbReference type="SUPFAM" id="SSF47413">
    <property type="entry name" value="lambda repressor-like DNA-binding domains"/>
    <property type="match status" value="1"/>
</dbReference>
<dbReference type="EMBL" id="JBHSFV010000002">
    <property type="protein sequence ID" value="MFC4633375.1"/>
    <property type="molecule type" value="Genomic_DNA"/>
</dbReference>
<evidence type="ECO:0000313" key="4">
    <source>
        <dbReference type="Proteomes" id="UP001596043"/>
    </source>
</evidence>
<gene>
    <name evidence="3" type="ORF">ACFO3O_05630</name>
</gene>